<dbReference type="PROSITE" id="PS51295">
    <property type="entry name" value="CRM"/>
    <property type="match status" value="1"/>
</dbReference>
<proteinExistence type="predicted"/>
<dbReference type="SUPFAM" id="SSF75471">
    <property type="entry name" value="YhbY-like"/>
    <property type="match status" value="1"/>
</dbReference>
<dbReference type="PANTHER" id="PTHR31426">
    <property type="entry name" value="GROUP II INTRON SPLICING FACTOR CRS1-LIKE"/>
    <property type="match status" value="1"/>
</dbReference>
<sequence>KKSAFSSSKHLIPLNSSNPSCVYRNLNHGTVSLVISEGKPKFETHEVEPPRKEKWQTKKRLKMKRKREKQKRKAANKKYPRRLGIKGKKKRKFGNAEERVKYKLEKSKIKESLIDRLNQYEVSKIQGPGVEPHDLTGEERFFMKKMAQKGLIMFQLQRGIFGGVILNMHMHWKKHETVKVICNICKPGQVHECAEEIARLSGGIPIQAIGDETVIFYRGKDYVMPEVMPPIDTRTHNLYIEKN</sequence>
<protein>
    <submittedName>
        <fullName evidence="5">CRS1_YhbY domain-containing protein</fullName>
    </submittedName>
</protein>
<evidence type="ECO:0000313" key="6">
    <source>
        <dbReference type="Proteomes" id="UP000187406"/>
    </source>
</evidence>
<evidence type="ECO:0000256" key="3">
    <source>
        <dbReference type="SAM" id="MobiDB-lite"/>
    </source>
</evidence>
<dbReference type="InterPro" id="IPR001890">
    <property type="entry name" value="RNA-binding_CRM"/>
</dbReference>
<dbReference type="InParanoid" id="A0A1Q3CZK2"/>
<evidence type="ECO:0000313" key="5">
    <source>
        <dbReference type="EMBL" id="GAV85667.1"/>
    </source>
</evidence>
<dbReference type="Proteomes" id="UP000187406">
    <property type="component" value="Unassembled WGS sequence"/>
</dbReference>
<feature type="compositionally biased region" description="Basic and acidic residues" evidence="3">
    <location>
        <begin position="41"/>
        <end position="56"/>
    </location>
</feature>
<dbReference type="STRING" id="3775.A0A1Q3CZK2"/>
<dbReference type="Gene3D" id="3.30.110.60">
    <property type="entry name" value="YhbY-like"/>
    <property type="match status" value="1"/>
</dbReference>
<dbReference type="InterPro" id="IPR040286">
    <property type="entry name" value="At3g25440-like"/>
</dbReference>
<feature type="compositionally biased region" description="Basic residues" evidence="3">
    <location>
        <begin position="57"/>
        <end position="90"/>
    </location>
</feature>
<dbReference type="OrthoDB" id="1936631at2759"/>
<dbReference type="Pfam" id="PF01985">
    <property type="entry name" value="CRS1_YhbY"/>
    <property type="match status" value="1"/>
</dbReference>
<evidence type="ECO:0000256" key="1">
    <source>
        <dbReference type="ARBA" id="ARBA00022884"/>
    </source>
</evidence>
<keyword evidence="6" id="KW-1185">Reference proteome</keyword>
<dbReference type="AlphaFoldDB" id="A0A1Q3CZK2"/>
<feature type="non-terminal residue" evidence="5">
    <location>
        <position position="1"/>
    </location>
</feature>
<reference evidence="6" key="1">
    <citation type="submission" date="2016-04" db="EMBL/GenBank/DDBJ databases">
        <title>Cephalotus genome sequencing.</title>
        <authorList>
            <person name="Fukushima K."/>
            <person name="Hasebe M."/>
            <person name="Fang X."/>
        </authorList>
    </citation>
    <scope>NUCLEOTIDE SEQUENCE [LARGE SCALE GENOMIC DNA]</scope>
    <source>
        <strain evidence="6">cv. St1</strain>
    </source>
</reference>
<dbReference type="PANTHER" id="PTHR31426:SF2">
    <property type="entry name" value="OS01G0958400 PROTEIN"/>
    <property type="match status" value="1"/>
</dbReference>
<gene>
    <name evidence="5" type="ORF">CFOL_v3_29101</name>
</gene>
<feature type="region of interest" description="Disordered" evidence="3">
    <location>
        <begin position="41"/>
        <end position="90"/>
    </location>
</feature>
<dbReference type="InterPro" id="IPR035920">
    <property type="entry name" value="YhbY-like_sf"/>
</dbReference>
<feature type="non-terminal residue" evidence="5">
    <location>
        <position position="243"/>
    </location>
</feature>
<name>A0A1Q3CZK2_CEPFO</name>
<keyword evidence="1 2" id="KW-0694">RNA-binding</keyword>
<accession>A0A1Q3CZK2</accession>
<feature type="domain" description="CRM" evidence="4">
    <location>
        <begin position="133"/>
        <end position="229"/>
    </location>
</feature>
<dbReference type="GO" id="GO:0003723">
    <property type="term" value="F:RNA binding"/>
    <property type="evidence" value="ECO:0007669"/>
    <property type="project" value="UniProtKB-UniRule"/>
</dbReference>
<evidence type="ECO:0000259" key="4">
    <source>
        <dbReference type="PROSITE" id="PS51295"/>
    </source>
</evidence>
<dbReference type="EMBL" id="BDDD01003640">
    <property type="protein sequence ID" value="GAV85667.1"/>
    <property type="molecule type" value="Genomic_DNA"/>
</dbReference>
<organism evidence="5 6">
    <name type="scientific">Cephalotus follicularis</name>
    <name type="common">Albany pitcher plant</name>
    <dbReference type="NCBI Taxonomy" id="3775"/>
    <lineage>
        <taxon>Eukaryota</taxon>
        <taxon>Viridiplantae</taxon>
        <taxon>Streptophyta</taxon>
        <taxon>Embryophyta</taxon>
        <taxon>Tracheophyta</taxon>
        <taxon>Spermatophyta</taxon>
        <taxon>Magnoliopsida</taxon>
        <taxon>eudicotyledons</taxon>
        <taxon>Gunneridae</taxon>
        <taxon>Pentapetalae</taxon>
        <taxon>rosids</taxon>
        <taxon>fabids</taxon>
        <taxon>Oxalidales</taxon>
        <taxon>Cephalotaceae</taxon>
        <taxon>Cephalotus</taxon>
    </lineage>
</organism>
<comment type="caution">
    <text evidence="5">The sequence shown here is derived from an EMBL/GenBank/DDBJ whole genome shotgun (WGS) entry which is preliminary data.</text>
</comment>
<evidence type="ECO:0000256" key="2">
    <source>
        <dbReference type="PROSITE-ProRule" id="PRU00626"/>
    </source>
</evidence>
<dbReference type="SMART" id="SM01103">
    <property type="entry name" value="CRS1_YhbY"/>
    <property type="match status" value="1"/>
</dbReference>